<dbReference type="RefSeq" id="XP_022927953.1">
    <property type="nucleotide sequence ID" value="XM_023072185.1"/>
</dbReference>
<keyword evidence="2" id="KW-1185">Reference proteome</keyword>
<sequence>MSKQMLSSHEVAGGDVTTTRSGREGGVMLQYPLLTKCNYAAWSIRMCVNLKAQGVWDAIKHGDEVEEHKDRMTLAAIYETVPEDVLLMLAEKDLAKLTTIVSGIRSLGDVVKEISVVKKFLRVVLPRFMHIATSIEHSGELQNVYYATECHNNERGEEANLMFSVDEEPRLMLAEKMPNLLMLNEEKVMVNPSIDGEDQVETSMWYLDNGASNYMIGDRAKFKKLDEKFIGNMKLCEGSIVSIQGKGSILFQCKNSDQCLFTKVYYISSLKNNIISLGQMTEEGSRVEIVGSLLRIYDRNGALLMKARW</sequence>
<evidence type="ECO:0000313" key="2">
    <source>
        <dbReference type="Proteomes" id="UP000504609"/>
    </source>
</evidence>
<dbReference type="AlphaFoldDB" id="A0A6J1EMH3"/>
<evidence type="ECO:0000313" key="3">
    <source>
        <dbReference type="RefSeq" id="XP_022927953.1"/>
    </source>
</evidence>
<dbReference type="Pfam" id="PF22936">
    <property type="entry name" value="Pol_BBD"/>
    <property type="match status" value="1"/>
</dbReference>
<protein>
    <submittedName>
        <fullName evidence="3">Uncharacterized protein LOC111434803</fullName>
    </submittedName>
</protein>
<dbReference type="Proteomes" id="UP000504609">
    <property type="component" value="Unplaced"/>
</dbReference>
<organism evidence="2 3">
    <name type="scientific">Cucurbita moschata</name>
    <name type="common">Winter crookneck squash</name>
    <name type="synonym">Cucurbita pepo var. moschata</name>
    <dbReference type="NCBI Taxonomy" id="3662"/>
    <lineage>
        <taxon>Eukaryota</taxon>
        <taxon>Viridiplantae</taxon>
        <taxon>Streptophyta</taxon>
        <taxon>Embryophyta</taxon>
        <taxon>Tracheophyta</taxon>
        <taxon>Spermatophyta</taxon>
        <taxon>Magnoliopsida</taxon>
        <taxon>eudicotyledons</taxon>
        <taxon>Gunneridae</taxon>
        <taxon>Pentapetalae</taxon>
        <taxon>rosids</taxon>
        <taxon>fabids</taxon>
        <taxon>Cucurbitales</taxon>
        <taxon>Cucurbitaceae</taxon>
        <taxon>Cucurbiteae</taxon>
        <taxon>Cucurbita</taxon>
    </lineage>
</organism>
<dbReference type="KEGG" id="cmos:111434803"/>
<reference evidence="3" key="1">
    <citation type="submission" date="2025-08" db="UniProtKB">
        <authorList>
            <consortium name="RefSeq"/>
        </authorList>
    </citation>
    <scope>IDENTIFICATION</scope>
    <source>
        <tissue evidence="3">Young leaves</tissue>
    </source>
</reference>
<proteinExistence type="predicted"/>
<name>A0A6J1EMH3_CUCMO</name>
<dbReference type="GeneID" id="111434803"/>
<evidence type="ECO:0000259" key="1">
    <source>
        <dbReference type="Pfam" id="PF22936"/>
    </source>
</evidence>
<dbReference type="InterPro" id="IPR054722">
    <property type="entry name" value="PolX-like_BBD"/>
</dbReference>
<gene>
    <name evidence="3" type="primary">LOC111434803</name>
</gene>
<accession>A0A6J1EMH3</accession>
<feature type="domain" description="Retrovirus-related Pol polyprotein from transposon TNT 1-94-like beta-barrel" evidence="1">
    <location>
        <begin position="205"/>
        <end position="284"/>
    </location>
</feature>